<keyword evidence="3" id="KW-1185">Reference proteome</keyword>
<evidence type="ECO:0000256" key="1">
    <source>
        <dbReference type="SAM" id="MobiDB-lite"/>
    </source>
</evidence>
<name>A0A9W9APM3_9AGAR</name>
<dbReference type="Proteomes" id="UP001150266">
    <property type="component" value="Unassembled WGS sequence"/>
</dbReference>
<proteinExistence type="predicted"/>
<comment type="caution">
    <text evidence="2">The sequence shown here is derived from an EMBL/GenBank/DDBJ whole genome shotgun (WGS) entry which is preliminary data.</text>
</comment>
<evidence type="ECO:0000313" key="3">
    <source>
        <dbReference type="Proteomes" id="UP001150266"/>
    </source>
</evidence>
<reference evidence="2" key="1">
    <citation type="submission" date="2022-08" db="EMBL/GenBank/DDBJ databases">
        <title>A Global Phylogenomic Analysis of the Shiitake Genus Lentinula.</title>
        <authorList>
            <consortium name="DOE Joint Genome Institute"/>
            <person name="Sierra-Patev S."/>
            <person name="Min B."/>
            <person name="Naranjo-Ortiz M."/>
            <person name="Looney B."/>
            <person name="Konkel Z."/>
            <person name="Slot J.C."/>
            <person name="Sakamoto Y."/>
            <person name="Steenwyk J.L."/>
            <person name="Rokas A."/>
            <person name="Carro J."/>
            <person name="Camarero S."/>
            <person name="Ferreira P."/>
            <person name="Molpeceres G."/>
            <person name="Ruiz-Duenas F.J."/>
            <person name="Serrano A."/>
            <person name="Henrissat B."/>
            <person name="Drula E."/>
            <person name="Hughes K.W."/>
            <person name="Mata J.L."/>
            <person name="Ishikawa N.K."/>
            <person name="Vargas-Isla R."/>
            <person name="Ushijima S."/>
            <person name="Smith C.A."/>
            <person name="Ahrendt S."/>
            <person name="Andreopoulos W."/>
            <person name="He G."/>
            <person name="Labutti K."/>
            <person name="Lipzen A."/>
            <person name="Ng V."/>
            <person name="Riley R."/>
            <person name="Sandor L."/>
            <person name="Barry K."/>
            <person name="Martinez A.T."/>
            <person name="Xiao Y."/>
            <person name="Gibbons J.G."/>
            <person name="Terashima K."/>
            <person name="Grigoriev I.V."/>
            <person name="Hibbett D.S."/>
        </authorList>
    </citation>
    <scope>NUCLEOTIDE SEQUENCE</scope>
    <source>
        <strain evidence="2">JLM2183</strain>
    </source>
</reference>
<dbReference type="OrthoDB" id="1638493at2759"/>
<organism evidence="2 3">
    <name type="scientific">Lentinula aciculospora</name>
    <dbReference type="NCBI Taxonomy" id="153920"/>
    <lineage>
        <taxon>Eukaryota</taxon>
        <taxon>Fungi</taxon>
        <taxon>Dikarya</taxon>
        <taxon>Basidiomycota</taxon>
        <taxon>Agaricomycotina</taxon>
        <taxon>Agaricomycetes</taxon>
        <taxon>Agaricomycetidae</taxon>
        <taxon>Agaricales</taxon>
        <taxon>Marasmiineae</taxon>
        <taxon>Omphalotaceae</taxon>
        <taxon>Lentinula</taxon>
    </lineage>
</organism>
<dbReference type="AlphaFoldDB" id="A0A9W9APM3"/>
<feature type="region of interest" description="Disordered" evidence="1">
    <location>
        <begin position="475"/>
        <end position="497"/>
    </location>
</feature>
<dbReference type="EMBL" id="JAOTPV010000002">
    <property type="protein sequence ID" value="KAJ4487691.1"/>
    <property type="molecule type" value="Genomic_DNA"/>
</dbReference>
<feature type="compositionally biased region" description="Low complexity" evidence="1">
    <location>
        <begin position="479"/>
        <end position="492"/>
    </location>
</feature>
<gene>
    <name evidence="2" type="ORF">J3R30DRAFT_835993</name>
</gene>
<accession>A0A9W9APM3</accession>
<evidence type="ECO:0000313" key="2">
    <source>
        <dbReference type="EMBL" id="KAJ4487691.1"/>
    </source>
</evidence>
<protein>
    <submittedName>
        <fullName evidence="2">Uncharacterized protein</fullName>
    </submittedName>
</protein>
<sequence length="589" mass="65592">MSVSIKIEPMQKSLHMFGDQDCSSAYSLSGHVQITLSPHFLSRRPAKVLLQSLELTFEGQSEVSAPSVGSSAIRLCMITSELVPHDHPVLLSNDGEESTGEPCASRRPLFKYNNNSLLYCSGRWNAIFNMNVPGWLPASSCFGTDDSGVSYRMFATAKYVDVDNRKRDPGFHHRTSSSASSWSFSSIYSAICSGERTATADKVVSIRRFFGLPSEDAPGPVPEKTYLLNSDKINTSSELQIPAEVLSKIRILASVPEYLNMQENRATLTLRLRTKDLPAEDCKRLQLVGFRVNITQKDKCRSQPSREYKSRYPLPAEELQPPHLPLRWSQRSPLSMDYYSNDGNNAASCSRTFSLLPDGEDGQYLLQNENYIFANDAEKTEIPTWYTLQTNIPVMHRAPGDDDDESDEWAGKRILRPSNISGPLITVRHEIKITLLISYDVPDSPQAHQSLSFSIPVRFSSPPPRIGDGRRKMRSLINSRSPSPSSSPSRPSTPVDIFDASTTQCEPQINTLDALDDPSNSDSLPILPPYSQFYHSNGNRKIDPTPLPVYTPRETPCVDFAESTNNERVPSVEVVPHVPLFGQKVCDVA</sequence>